<proteinExistence type="predicted"/>
<sequence length="204" mass="24007">MRIIIIFIILFTSISISKADSWKKPKVTRHFSENGEFMLKVVPRYIPKKYYKWVKAKPNRKKRFKIQDTTIIHCHAILYKVNGARDTVEIWNKKLINTVAPVSVLVSDDGQRVVTFDNWRSLGYGLDVFVVYNELGELVKRYPLDEFTVFPLNEYIFSVSSIWWRCGTQILNDKQKIKLCMQTEDGRKGEVLYNLETFQFENAP</sequence>
<name>A0A3B0U8H0_9ZZZZ</name>
<protein>
    <submittedName>
        <fullName evidence="1">Uncharacterized protein</fullName>
    </submittedName>
</protein>
<organism evidence="1">
    <name type="scientific">hydrothermal vent metagenome</name>
    <dbReference type="NCBI Taxonomy" id="652676"/>
    <lineage>
        <taxon>unclassified sequences</taxon>
        <taxon>metagenomes</taxon>
        <taxon>ecological metagenomes</taxon>
    </lineage>
</organism>
<dbReference type="EMBL" id="UOES01000220">
    <property type="protein sequence ID" value="VAW27331.1"/>
    <property type="molecule type" value="Genomic_DNA"/>
</dbReference>
<evidence type="ECO:0000313" key="1">
    <source>
        <dbReference type="EMBL" id="VAW27331.1"/>
    </source>
</evidence>
<gene>
    <name evidence="1" type="ORF">MNBD_BACTEROID06-578</name>
</gene>
<accession>A0A3B0U8H0</accession>
<reference evidence="1" key="1">
    <citation type="submission" date="2018-06" db="EMBL/GenBank/DDBJ databases">
        <authorList>
            <person name="Zhirakovskaya E."/>
        </authorList>
    </citation>
    <scope>NUCLEOTIDE SEQUENCE</scope>
</reference>
<dbReference type="AlphaFoldDB" id="A0A3B0U8H0"/>